<organism evidence="1 2">
    <name type="scientific">Auriscalpium vulgare</name>
    <dbReference type="NCBI Taxonomy" id="40419"/>
    <lineage>
        <taxon>Eukaryota</taxon>
        <taxon>Fungi</taxon>
        <taxon>Dikarya</taxon>
        <taxon>Basidiomycota</taxon>
        <taxon>Agaricomycotina</taxon>
        <taxon>Agaricomycetes</taxon>
        <taxon>Russulales</taxon>
        <taxon>Auriscalpiaceae</taxon>
        <taxon>Auriscalpium</taxon>
    </lineage>
</organism>
<dbReference type="EMBL" id="MU276235">
    <property type="protein sequence ID" value="KAI0040031.1"/>
    <property type="molecule type" value="Genomic_DNA"/>
</dbReference>
<protein>
    <submittedName>
        <fullName evidence="1">Uncharacterized protein</fullName>
    </submittedName>
</protein>
<evidence type="ECO:0000313" key="1">
    <source>
        <dbReference type="EMBL" id="KAI0040031.1"/>
    </source>
</evidence>
<sequence>MKRAMWSLAYPRTEEELRADGFSEAAIHDVLSDSDMAVAARLEAGGLDDTDALSAHVEASLRDLEESMMEMREQMHVLERRVLAKWEGAAIQDSKNIAALQQDLLLLRKAQKAGENADFVNNASQRLADFAARCSQEPGHSRELLQVEEYLQKGRPCTELWALATKCRELVIRNDQAREALRCQVTTQEPRRKGL</sequence>
<reference evidence="1" key="1">
    <citation type="submission" date="2021-02" db="EMBL/GenBank/DDBJ databases">
        <authorList>
            <consortium name="DOE Joint Genome Institute"/>
            <person name="Ahrendt S."/>
            <person name="Looney B.P."/>
            <person name="Miyauchi S."/>
            <person name="Morin E."/>
            <person name="Drula E."/>
            <person name="Courty P.E."/>
            <person name="Chicoki N."/>
            <person name="Fauchery L."/>
            <person name="Kohler A."/>
            <person name="Kuo A."/>
            <person name="Labutti K."/>
            <person name="Pangilinan J."/>
            <person name="Lipzen A."/>
            <person name="Riley R."/>
            <person name="Andreopoulos W."/>
            <person name="He G."/>
            <person name="Johnson J."/>
            <person name="Barry K.W."/>
            <person name="Grigoriev I.V."/>
            <person name="Nagy L."/>
            <person name="Hibbett D."/>
            <person name="Henrissat B."/>
            <person name="Matheny P.B."/>
            <person name="Labbe J."/>
            <person name="Martin F."/>
        </authorList>
    </citation>
    <scope>NUCLEOTIDE SEQUENCE</scope>
    <source>
        <strain evidence="1">FP105234-sp</strain>
    </source>
</reference>
<comment type="caution">
    <text evidence="1">The sequence shown here is derived from an EMBL/GenBank/DDBJ whole genome shotgun (WGS) entry which is preliminary data.</text>
</comment>
<proteinExistence type="predicted"/>
<dbReference type="Proteomes" id="UP000814033">
    <property type="component" value="Unassembled WGS sequence"/>
</dbReference>
<reference evidence="1" key="2">
    <citation type="journal article" date="2022" name="New Phytol.">
        <title>Evolutionary transition to the ectomycorrhizal habit in the genomes of a hyperdiverse lineage of mushroom-forming fungi.</title>
        <authorList>
            <person name="Looney B."/>
            <person name="Miyauchi S."/>
            <person name="Morin E."/>
            <person name="Drula E."/>
            <person name="Courty P.E."/>
            <person name="Kohler A."/>
            <person name="Kuo A."/>
            <person name="LaButti K."/>
            <person name="Pangilinan J."/>
            <person name="Lipzen A."/>
            <person name="Riley R."/>
            <person name="Andreopoulos W."/>
            <person name="He G."/>
            <person name="Johnson J."/>
            <person name="Nolan M."/>
            <person name="Tritt A."/>
            <person name="Barry K.W."/>
            <person name="Grigoriev I.V."/>
            <person name="Nagy L.G."/>
            <person name="Hibbett D."/>
            <person name="Henrissat B."/>
            <person name="Matheny P.B."/>
            <person name="Labbe J."/>
            <person name="Martin F.M."/>
        </authorList>
    </citation>
    <scope>NUCLEOTIDE SEQUENCE</scope>
    <source>
        <strain evidence="1">FP105234-sp</strain>
    </source>
</reference>
<name>A0ACB8R7C3_9AGAM</name>
<gene>
    <name evidence="1" type="ORF">FA95DRAFT_930015</name>
</gene>
<keyword evidence="2" id="KW-1185">Reference proteome</keyword>
<accession>A0ACB8R7C3</accession>
<evidence type="ECO:0000313" key="2">
    <source>
        <dbReference type="Proteomes" id="UP000814033"/>
    </source>
</evidence>